<evidence type="ECO:0000313" key="8">
    <source>
        <dbReference type="EMBL" id="KIV83893.1"/>
    </source>
</evidence>
<proteinExistence type="predicted"/>
<dbReference type="GO" id="GO:0003677">
    <property type="term" value="F:DNA binding"/>
    <property type="evidence" value="ECO:0007669"/>
    <property type="project" value="UniProtKB-KW"/>
</dbReference>
<dbReference type="GO" id="GO:0008270">
    <property type="term" value="F:zinc ion binding"/>
    <property type="evidence" value="ECO:0007669"/>
    <property type="project" value="InterPro"/>
</dbReference>
<evidence type="ECO:0000313" key="9">
    <source>
        <dbReference type="Proteomes" id="UP000053599"/>
    </source>
</evidence>
<keyword evidence="5" id="KW-0539">Nucleus</keyword>
<comment type="subcellular location">
    <subcellularLocation>
        <location evidence="1">Nucleus</location>
    </subcellularLocation>
</comment>
<dbReference type="AlphaFoldDB" id="A0A0D1ZAW1"/>
<dbReference type="PROSITE" id="PS00463">
    <property type="entry name" value="ZN2_CY6_FUNGAL_1"/>
    <property type="match status" value="1"/>
</dbReference>
<evidence type="ECO:0000259" key="7">
    <source>
        <dbReference type="PROSITE" id="PS50048"/>
    </source>
</evidence>
<keyword evidence="3" id="KW-0238">DNA-binding</keyword>
<dbReference type="SUPFAM" id="SSF57701">
    <property type="entry name" value="Zn2/Cys6 DNA-binding domain"/>
    <property type="match status" value="1"/>
</dbReference>
<evidence type="ECO:0000256" key="2">
    <source>
        <dbReference type="ARBA" id="ARBA00023015"/>
    </source>
</evidence>
<dbReference type="PANTHER" id="PTHR37534">
    <property type="entry name" value="TRANSCRIPTIONAL ACTIVATOR PROTEIN UGA3"/>
    <property type="match status" value="1"/>
</dbReference>
<keyword evidence="4" id="KW-0804">Transcription</keyword>
<dbReference type="PANTHER" id="PTHR37534:SF46">
    <property type="entry name" value="ZN(II)2CYS6 TRANSCRIPTION FACTOR (EUROFUNG)"/>
    <property type="match status" value="1"/>
</dbReference>
<evidence type="ECO:0000256" key="3">
    <source>
        <dbReference type="ARBA" id="ARBA00023125"/>
    </source>
</evidence>
<gene>
    <name evidence="8" type="ORF">PV11_05881</name>
</gene>
<keyword evidence="2" id="KW-0805">Transcription regulation</keyword>
<evidence type="ECO:0000256" key="5">
    <source>
        <dbReference type="ARBA" id="ARBA00023242"/>
    </source>
</evidence>
<dbReference type="InterPro" id="IPR001138">
    <property type="entry name" value="Zn2Cys6_DnaBD"/>
</dbReference>
<sequence>MDAEASFPRKKTRIPRTKTFSGCWTCRRRKVKCSGPRPACQRCLNANLPCEGFEAQLCWVTESPNRKSGTSSPDPTPGSNRRRINIPRGNNVLTSYNAQEVDSRIQELEELDLQGRSNIITGPFSVFRLGHTVSQRSEDSSDISAPAPVHEKDISPGYGLLPQDKNDQIAHEDGTLSNDQYSCDMDMFEDHDIVATYPKSHTDLPSPILIRTQSVNDGSYWPHKLMSHYITQLADLLQPIHHPRNPFLTINVQSAMPGLFAALEQPVQNSITHSPMKGNMSIFHSLMASAAFHLRGSKSTNHPNWDTLDHIGSFNRMKALKYLQEAIIEPSIQIETSFVLIAAILCQVSTDIMEGSMTEFFTHLQACERLCSSHLSNIALEPQNISPTTRQLAVNSAFIATLAQTTTHHPPPFINLLESNQDSLFESPFKTSDTSLEFTYGITSTTASFMYLTNKFWQCAHSAASFGLTVLGEITDAILTLSCLIESWTPSLEPFTSIPANDTASLALARDLAMSFNYAARIYFRSCFNLERSSARSATRAELSELTLMALEKAETNKNMTSRSSKFGVKGASISWPAFVAACEAPPELRPRWAEYWECLINYRIGNLTVVWSIVKDVWKSTDQGSNANGFQSPPNNAESFQLTEPKWSKVLREANFSILAI</sequence>
<dbReference type="PROSITE" id="PS50048">
    <property type="entry name" value="ZN2_CY6_FUNGAL_2"/>
    <property type="match status" value="1"/>
</dbReference>
<dbReference type="GO" id="GO:0000981">
    <property type="term" value="F:DNA-binding transcription factor activity, RNA polymerase II-specific"/>
    <property type="evidence" value="ECO:0007669"/>
    <property type="project" value="InterPro"/>
</dbReference>
<evidence type="ECO:0000256" key="6">
    <source>
        <dbReference type="SAM" id="MobiDB-lite"/>
    </source>
</evidence>
<protein>
    <recommendedName>
        <fullName evidence="7">Zn(2)-C6 fungal-type domain-containing protein</fullName>
    </recommendedName>
</protein>
<evidence type="ECO:0000256" key="4">
    <source>
        <dbReference type="ARBA" id="ARBA00023163"/>
    </source>
</evidence>
<accession>A0A0D1ZAW1</accession>
<dbReference type="STRING" id="1016849.A0A0D1ZAW1"/>
<dbReference type="InterPro" id="IPR036864">
    <property type="entry name" value="Zn2-C6_fun-type_DNA-bd_sf"/>
</dbReference>
<reference evidence="8 9" key="1">
    <citation type="submission" date="2015-01" db="EMBL/GenBank/DDBJ databases">
        <title>The Genome Sequence of Exophiala sideris CBS121828.</title>
        <authorList>
            <consortium name="The Broad Institute Genomics Platform"/>
            <person name="Cuomo C."/>
            <person name="de Hoog S."/>
            <person name="Gorbushina A."/>
            <person name="Stielow B."/>
            <person name="Teixiera M."/>
            <person name="Abouelleil A."/>
            <person name="Chapman S.B."/>
            <person name="Priest M."/>
            <person name="Young S.K."/>
            <person name="Wortman J."/>
            <person name="Nusbaum C."/>
            <person name="Birren B."/>
        </authorList>
    </citation>
    <scope>NUCLEOTIDE SEQUENCE [LARGE SCALE GENOMIC DNA]</scope>
    <source>
        <strain evidence="8 9">CBS 121828</strain>
    </source>
</reference>
<dbReference type="GO" id="GO:0005634">
    <property type="term" value="C:nucleus"/>
    <property type="evidence" value="ECO:0007669"/>
    <property type="project" value="UniProtKB-SubCell"/>
</dbReference>
<dbReference type="Gene3D" id="4.10.240.10">
    <property type="entry name" value="Zn(2)-C6 fungal-type DNA-binding domain"/>
    <property type="match status" value="1"/>
</dbReference>
<dbReference type="SMART" id="SM00066">
    <property type="entry name" value="GAL4"/>
    <property type="match status" value="1"/>
</dbReference>
<feature type="compositionally biased region" description="Low complexity" evidence="6">
    <location>
        <begin position="68"/>
        <end position="79"/>
    </location>
</feature>
<dbReference type="EMBL" id="KN846952">
    <property type="protein sequence ID" value="KIV83893.1"/>
    <property type="molecule type" value="Genomic_DNA"/>
</dbReference>
<evidence type="ECO:0000256" key="1">
    <source>
        <dbReference type="ARBA" id="ARBA00004123"/>
    </source>
</evidence>
<feature type="domain" description="Zn(2)-C6 fungal-type" evidence="7">
    <location>
        <begin position="22"/>
        <end position="50"/>
    </location>
</feature>
<dbReference type="Pfam" id="PF00172">
    <property type="entry name" value="Zn_clus"/>
    <property type="match status" value="1"/>
</dbReference>
<dbReference type="Proteomes" id="UP000053599">
    <property type="component" value="Unassembled WGS sequence"/>
</dbReference>
<organism evidence="8 9">
    <name type="scientific">Exophiala sideris</name>
    <dbReference type="NCBI Taxonomy" id="1016849"/>
    <lineage>
        <taxon>Eukaryota</taxon>
        <taxon>Fungi</taxon>
        <taxon>Dikarya</taxon>
        <taxon>Ascomycota</taxon>
        <taxon>Pezizomycotina</taxon>
        <taxon>Eurotiomycetes</taxon>
        <taxon>Chaetothyriomycetidae</taxon>
        <taxon>Chaetothyriales</taxon>
        <taxon>Herpotrichiellaceae</taxon>
        <taxon>Exophiala</taxon>
    </lineage>
</organism>
<feature type="region of interest" description="Disordered" evidence="6">
    <location>
        <begin position="64"/>
        <end position="86"/>
    </location>
</feature>
<dbReference type="InterPro" id="IPR021858">
    <property type="entry name" value="Fun_TF"/>
</dbReference>
<dbReference type="Pfam" id="PF11951">
    <property type="entry name" value="Fungal_trans_2"/>
    <property type="match status" value="1"/>
</dbReference>
<dbReference type="CDD" id="cd00067">
    <property type="entry name" value="GAL4"/>
    <property type="match status" value="1"/>
</dbReference>
<name>A0A0D1ZAW1_9EURO</name>
<dbReference type="OrthoDB" id="4151057at2759"/>